<dbReference type="CDD" id="cd06222">
    <property type="entry name" value="RNase_H_like"/>
    <property type="match status" value="1"/>
</dbReference>
<dbReference type="InterPro" id="IPR044730">
    <property type="entry name" value="RNase_H-like_dom_plant"/>
</dbReference>
<dbReference type="Pfam" id="PF13966">
    <property type="entry name" value="zf-RVT"/>
    <property type="match status" value="1"/>
</dbReference>
<sequence length="369" mass="42822">MGTVRIGYMVAKELQQVRTEVGVQQEKSSRNEQGTEVWKFLWDLNMKHKLKHFIWKRLQNILPVNEVIKRRVGRGSELCACCGEQPETVEHMFFYCKHAELIWKASPIQWDGLLEFRKSVWLWWNSLMEAKARDAGKEHICLTVNLLWQIWKSRNRVQFEREVGCPGIVGMKAVQEWNEYEVARHKDERKVWEEKIKQKAPTEWLPPVEGFVKLNVDAALSTVKGVVGWGVVARQENGGMLKAWAGRGERYTEAVVEEANAILIALVKAGRIGRRKVRVQSDCKGVVESIRIGCRQDPKVGAIVEDILRLKDQFENCYFSFVKREGNCVCHYLAKFAMHVTSDIEWEEFFPIWLVNLAKKDVRDIAHPM</sequence>
<proteinExistence type="predicted"/>
<feature type="domain" description="RNase H type-1" evidence="1">
    <location>
        <begin position="215"/>
        <end position="337"/>
    </location>
</feature>
<reference evidence="3" key="1">
    <citation type="journal article" date="2025" name="Foods">
        <title>Unveiling the Microbial Signatures of Arabica Coffee Cherries: Insights into Ripeness Specific Diversity, Functional Traits, and Implications for Quality and Safety.</title>
        <authorList>
            <consortium name="RefSeq"/>
            <person name="Tenea G.N."/>
            <person name="Cifuentes V."/>
            <person name="Reyes P."/>
            <person name="Cevallos-Vallejos M."/>
        </authorList>
    </citation>
    <scope>NUCLEOTIDE SEQUENCE [LARGE SCALE GENOMIC DNA]</scope>
</reference>
<evidence type="ECO:0000259" key="1">
    <source>
        <dbReference type="Pfam" id="PF13456"/>
    </source>
</evidence>
<dbReference type="SUPFAM" id="SSF53098">
    <property type="entry name" value="Ribonuclease H-like"/>
    <property type="match status" value="1"/>
</dbReference>
<name>A0A6P6TEF0_COFAR</name>
<protein>
    <submittedName>
        <fullName evidence="4">Uncharacterized protein</fullName>
    </submittedName>
</protein>
<dbReference type="GeneID" id="113699859"/>
<organism evidence="3 4">
    <name type="scientific">Coffea arabica</name>
    <name type="common">Arabian coffee</name>
    <dbReference type="NCBI Taxonomy" id="13443"/>
    <lineage>
        <taxon>Eukaryota</taxon>
        <taxon>Viridiplantae</taxon>
        <taxon>Streptophyta</taxon>
        <taxon>Embryophyta</taxon>
        <taxon>Tracheophyta</taxon>
        <taxon>Spermatophyta</taxon>
        <taxon>Magnoliopsida</taxon>
        <taxon>eudicotyledons</taxon>
        <taxon>Gunneridae</taxon>
        <taxon>Pentapetalae</taxon>
        <taxon>asterids</taxon>
        <taxon>lamiids</taxon>
        <taxon>Gentianales</taxon>
        <taxon>Rubiaceae</taxon>
        <taxon>Ixoroideae</taxon>
        <taxon>Gardenieae complex</taxon>
        <taxon>Bertiereae - Coffeeae clade</taxon>
        <taxon>Coffeeae</taxon>
        <taxon>Coffea</taxon>
    </lineage>
</organism>
<evidence type="ECO:0000313" key="4">
    <source>
        <dbReference type="RefSeq" id="XP_027076016.1"/>
    </source>
</evidence>
<dbReference type="InterPro" id="IPR002156">
    <property type="entry name" value="RNaseH_domain"/>
</dbReference>
<dbReference type="InterPro" id="IPR052929">
    <property type="entry name" value="RNase_H-like_EbsB-rel"/>
</dbReference>
<keyword evidence="3" id="KW-1185">Reference proteome</keyword>
<dbReference type="PANTHER" id="PTHR47074">
    <property type="entry name" value="BNAC02G40300D PROTEIN"/>
    <property type="match status" value="1"/>
</dbReference>
<dbReference type="PANTHER" id="PTHR47074:SF11">
    <property type="entry name" value="REVERSE TRANSCRIPTASE-LIKE PROTEIN"/>
    <property type="match status" value="1"/>
</dbReference>
<dbReference type="InterPro" id="IPR036397">
    <property type="entry name" value="RNaseH_sf"/>
</dbReference>
<gene>
    <name evidence="4" type="primary">LOC113699859</name>
</gene>
<dbReference type="Pfam" id="PF13456">
    <property type="entry name" value="RVT_3"/>
    <property type="match status" value="1"/>
</dbReference>
<dbReference type="InterPro" id="IPR026960">
    <property type="entry name" value="RVT-Znf"/>
</dbReference>
<evidence type="ECO:0000313" key="3">
    <source>
        <dbReference type="Proteomes" id="UP001652660"/>
    </source>
</evidence>
<dbReference type="OrthoDB" id="1001083at2759"/>
<evidence type="ECO:0000259" key="2">
    <source>
        <dbReference type="Pfam" id="PF13966"/>
    </source>
</evidence>
<dbReference type="InterPro" id="IPR012337">
    <property type="entry name" value="RNaseH-like_sf"/>
</dbReference>
<dbReference type="AlphaFoldDB" id="A0A6P6TEF0"/>
<dbReference type="GO" id="GO:0003676">
    <property type="term" value="F:nucleic acid binding"/>
    <property type="evidence" value="ECO:0007669"/>
    <property type="project" value="InterPro"/>
</dbReference>
<dbReference type="Proteomes" id="UP001652660">
    <property type="component" value="Chromosome 7c"/>
</dbReference>
<dbReference type="RefSeq" id="XP_027076016.1">
    <property type="nucleotide sequence ID" value="XM_027220215.2"/>
</dbReference>
<reference evidence="4" key="2">
    <citation type="submission" date="2025-08" db="UniProtKB">
        <authorList>
            <consortium name="RefSeq"/>
        </authorList>
    </citation>
    <scope>IDENTIFICATION</scope>
    <source>
        <tissue evidence="4">Leaves</tissue>
    </source>
</reference>
<feature type="domain" description="Reverse transcriptase zinc-binding" evidence="2">
    <location>
        <begin position="30"/>
        <end position="103"/>
    </location>
</feature>
<accession>A0A6P6TEF0</accession>
<dbReference type="Gene3D" id="3.30.420.10">
    <property type="entry name" value="Ribonuclease H-like superfamily/Ribonuclease H"/>
    <property type="match status" value="1"/>
</dbReference>
<dbReference type="GO" id="GO:0004523">
    <property type="term" value="F:RNA-DNA hybrid ribonuclease activity"/>
    <property type="evidence" value="ECO:0007669"/>
    <property type="project" value="InterPro"/>
</dbReference>